<evidence type="ECO:0000313" key="3">
    <source>
        <dbReference type="EMBL" id="SEO00981.1"/>
    </source>
</evidence>
<protein>
    <recommendedName>
        <fullName evidence="6">Copper amine oxidase N-terminal domain-containing protein</fullName>
    </recommendedName>
</protein>
<name>A0A1H8L7C5_9BACL</name>
<dbReference type="Proteomes" id="UP000683429">
    <property type="component" value="Chromosome"/>
</dbReference>
<dbReference type="EMBL" id="FODH01000004">
    <property type="protein sequence ID" value="SEO00981.1"/>
    <property type="molecule type" value="Genomic_DNA"/>
</dbReference>
<evidence type="ECO:0000313" key="4">
    <source>
        <dbReference type="Proteomes" id="UP000198809"/>
    </source>
</evidence>
<reference evidence="2 5" key="2">
    <citation type="submission" date="2021-06" db="EMBL/GenBank/DDBJ databases">
        <title>Whole genome sequence of Paenibacillus sophorae DSM23020 for comparative genomics.</title>
        <authorList>
            <person name="Kim M.-J."/>
            <person name="Lee G."/>
            <person name="Shin J.-H."/>
        </authorList>
    </citation>
    <scope>NUCLEOTIDE SEQUENCE [LARGE SCALE GENOMIC DNA]</scope>
    <source>
        <strain evidence="2 5">DSM 23020</strain>
    </source>
</reference>
<gene>
    <name evidence="2" type="ORF">KP014_09745</name>
    <name evidence="3" type="ORF">SAMN04487895_104211</name>
</gene>
<evidence type="ECO:0008006" key="6">
    <source>
        <dbReference type="Google" id="ProtNLM"/>
    </source>
</evidence>
<dbReference type="Proteomes" id="UP000198809">
    <property type="component" value="Unassembled WGS sequence"/>
</dbReference>
<evidence type="ECO:0000313" key="2">
    <source>
        <dbReference type="EMBL" id="QWU17403.1"/>
    </source>
</evidence>
<dbReference type="STRING" id="1333845.SAMN04487895_104211"/>
<organism evidence="3 4">
    <name type="scientific">Paenibacillus sophorae</name>
    <dbReference type="NCBI Taxonomy" id="1333845"/>
    <lineage>
        <taxon>Bacteria</taxon>
        <taxon>Bacillati</taxon>
        <taxon>Bacillota</taxon>
        <taxon>Bacilli</taxon>
        <taxon>Bacillales</taxon>
        <taxon>Paenibacillaceae</taxon>
        <taxon>Paenibacillus</taxon>
    </lineage>
</organism>
<reference evidence="3 4" key="1">
    <citation type="submission" date="2016-10" db="EMBL/GenBank/DDBJ databases">
        <authorList>
            <person name="de Groot N.N."/>
        </authorList>
    </citation>
    <scope>NUCLEOTIDE SEQUENCE [LARGE SCALE GENOMIC DNA]</scope>
    <source>
        <strain evidence="3 4">CGMCC 1.10238</strain>
    </source>
</reference>
<keyword evidence="5" id="KW-1185">Reference proteome</keyword>
<keyword evidence="1" id="KW-0732">Signal</keyword>
<sequence>MKKFIAGLISGLLLMSAASVFGENSGSTVPGTVVPLDSTKYPQVEYSKPGVALAVYSGKDSGLFIPTYDADLSKIILKDNGKESVIFNSPKSGLVVAGHDKLTLSGDTIKLAPTEQGKVIVPNWSSVSNGNKSLQAELNDLQKQITELQKQLADLQK</sequence>
<dbReference type="AlphaFoldDB" id="A0A1H8L7C5"/>
<evidence type="ECO:0000313" key="5">
    <source>
        <dbReference type="Proteomes" id="UP000683429"/>
    </source>
</evidence>
<dbReference type="EMBL" id="CP076607">
    <property type="protein sequence ID" value="QWU17403.1"/>
    <property type="molecule type" value="Genomic_DNA"/>
</dbReference>
<feature type="signal peptide" evidence="1">
    <location>
        <begin position="1"/>
        <end position="22"/>
    </location>
</feature>
<accession>A0A1H8L7C5</accession>
<proteinExistence type="predicted"/>
<evidence type="ECO:0000256" key="1">
    <source>
        <dbReference type="SAM" id="SignalP"/>
    </source>
</evidence>
<feature type="chain" id="PRO_5011645925" description="Copper amine oxidase N-terminal domain-containing protein" evidence="1">
    <location>
        <begin position="23"/>
        <end position="157"/>
    </location>
</feature>
<dbReference type="RefSeq" id="WP_036588985.1">
    <property type="nucleotide sequence ID" value="NZ_CP076607.1"/>
</dbReference>